<dbReference type="NCBIfam" id="TIGR00254">
    <property type="entry name" value="GGDEF"/>
    <property type="match status" value="1"/>
</dbReference>
<keyword evidence="4" id="KW-1185">Reference proteome</keyword>
<dbReference type="PROSITE" id="PS50887">
    <property type="entry name" value="GGDEF"/>
    <property type="match status" value="1"/>
</dbReference>
<evidence type="ECO:0000259" key="2">
    <source>
        <dbReference type="PROSITE" id="PS50887"/>
    </source>
</evidence>
<dbReference type="InterPro" id="IPR029787">
    <property type="entry name" value="Nucleotide_cyclase"/>
</dbReference>
<dbReference type="InterPro" id="IPR043128">
    <property type="entry name" value="Rev_trsase/Diguanyl_cyclase"/>
</dbReference>
<dbReference type="HOGENOM" id="CLU_011770_0_0_9"/>
<dbReference type="InterPro" id="IPR000160">
    <property type="entry name" value="GGDEF_dom"/>
</dbReference>
<dbReference type="SUPFAM" id="SSF55073">
    <property type="entry name" value="Nucleotide cyclase"/>
    <property type="match status" value="1"/>
</dbReference>
<dbReference type="PANTHER" id="PTHR46663:SF2">
    <property type="entry name" value="GGDEF DOMAIN-CONTAINING PROTEIN"/>
    <property type="match status" value="1"/>
</dbReference>
<dbReference type="RefSeq" id="WP_014905112.1">
    <property type="nucleotide sequence ID" value="NC_018515.1"/>
</dbReference>
<dbReference type="OrthoDB" id="9813903at2"/>
<gene>
    <name evidence="3" type="ordered locus">Desmer_4394</name>
</gene>
<sequence length="707" mass="81104">MKEKLVMKKIGMDKKSILFRMTSFVIVLIVIQAILLTGTLIAGGVLSQAQENAYQSFYDKVHNRNDSVQREMKNRWTNMTPFINKFSRNLSDTSSSKAFFDESIDELINMLRTTQTTGAFIILKKEESEKYPALYIRDYDPLWNDYTSKDLYLLLGPSDLAKKQKIPMDQSWKYDMKFDESNREFFEKPFSKAPLTFNANLLGYWSPPFKLFPDDLPIITYTMPLFDADKVLRGVIGVEISVNYFDQFLPAIDLQPRDSMGYLIGYSNAGANKIEPILMVGALQKRMIRAEESFALTEVDKNRNIYRVENHNSEEKIYACLERIGLYKFNTPFEEESWYLVGLMTENHLLNYVHKIQQILGMSLLASIAIGIVGGYFISYRFTKPITQLVKQVRESANNKALRLNPTGLTEIDGLSSAMENANNELLESTVKMSKIIDLADFPIGVFEIKRDSSHVFMTDQLPSILEIDSALMSEIIQNKEKFIAHIKQKLNNPEKEDENVYQIGADPTKYVKVKLVKNENSTMGVVSDVTQEILEKNKIKMERDYDPLTMIYNRKAVQRRIENIIESASSQGTAALIMFDLDYLKQINDTYGHQWGDSYINRAVLHLSKIGGKSSVLGRRSGDEFVLFLFGFEDKDAIRMEMDNFYEGLTKDLNAFPDGSLKPITISGGLLWIEDWTLKYDDLLNKADQILYEAKSRKKGYYVESA</sequence>
<dbReference type="CDD" id="cd18773">
    <property type="entry name" value="PDC1_HK_sensor"/>
    <property type="match status" value="1"/>
</dbReference>
<feature type="transmembrane region" description="Helical" evidence="1">
    <location>
        <begin position="359"/>
        <end position="378"/>
    </location>
</feature>
<dbReference type="KEGG" id="dmi:Desmer_4394"/>
<organism evidence="3 4">
    <name type="scientific">Desulfosporosinus meridiei (strain ATCC BAA-275 / DSM 13257 / KCTC 12902 / NCIMB 13706 / S10)</name>
    <dbReference type="NCBI Taxonomy" id="768704"/>
    <lineage>
        <taxon>Bacteria</taxon>
        <taxon>Bacillati</taxon>
        <taxon>Bacillota</taxon>
        <taxon>Clostridia</taxon>
        <taxon>Eubacteriales</taxon>
        <taxon>Desulfitobacteriaceae</taxon>
        <taxon>Desulfosporosinus</taxon>
    </lineage>
</organism>
<dbReference type="EMBL" id="CP003629">
    <property type="protein sequence ID" value="AFQ46206.1"/>
    <property type="molecule type" value="Genomic_DNA"/>
</dbReference>
<dbReference type="eggNOG" id="COG2199">
    <property type="taxonomic scope" value="Bacteria"/>
</dbReference>
<keyword evidence="1" id="KW-0812">Transmembrane</keyword>
<feature type="transmembrane region" description="Helical" evidence="1">
    <location>
        <begin position="21"/>
        <end position="46"/>
    </location>
</feature>
<dbReference type="Pfam" id="PF00990">
    <property type="entry name" value="GGDEF"/>
    <property type="match status" value="1"/>
</dbReference>
<reference evidence="4" key="2">
    <citation type="submission" date="2012-08" db="EMBL/GenBank/DDBJ databases">
        <title>Finished genome of Desulfosporosinus meridiei DSM 13257.</title>
        <authorList>
            <person name="Huntemann M."/>
            <person name="Wei C.-L."/>
            <person name="Han J."/>
            <person name="Detter J.C."/>
            <person name="Han C."/>
            <person name="Davenport K."/>
            <person name="Daligault H."/>
            <person name="Erkkila T."/>
            <person name="Gu W."/>
            <person name="Munk A.C.C."/>
            <person name="Teshima H."/>
            <person name="Xu Y."/>
            <person name="Chain P."/>
            <person name="Tapia R."/>
            <person name="Chen A."/>
            <person name="Krypides N."/>
            <person name="Mavromatis K."/>
            <person name="Markowitz V."/>
            <person name="Szeto E."/>
            <person name="Ivanova N."/>
            <person name="Mikhailova N."/>
            <person name="Ovchinnikova G."/>
            <person name="Pagani I."/>
            <person name="Pati A."/>
            <person name="Goodwin L."/>
            <person name="Peters L."/>
            <person name="Pitluck S."/>
            <person name="Woyke T."/>
            <person name="Pester M."/>
            <person name="Spring S."/>
            <person name="Ollivier B."/>
            <person name="Rattei T."/>
            <person name="Klenk H.-P."/>
            <person name="Wagner M."/>
            <person name="Loy A."/>
        </authorList>
    </citation>
    <scope>NUCLEOTIDE SEQUENCE [LARGE SCALE GENOMIC DNA]</scope>
    <source>
        <strain evidence="4">ATCC BAA-275 / DSM 13257 / NCIMB 13706 / S10</strain>
    </source>
</reference>
<dbReference type="PANTHER" id="PTHR46663">
    <property type="entry name" value="DIGUANYLATE CYCLASE DGCT-RELATED"/>
    <property type="match status" value="1"/>
</dbReference>
<dbReference type="Gene3D" id="6.10.340.10">
    <property type="match status" value="1"/>
</dbReference>
<keyword evidence="1" id="KW-1133">Transmembrane helix</keyword>
<evidence type="ECO:0000256" key="1">
    <source>
        <dbReference type="SAM" id="Phobius"/>
    </source>
</evidence>
<dbReference type="Gene3D" id="3.30.450.20">
    <property type="entry name" value="PAS domain"/>
    <property type="match status" value="1"/>
</dbReference>
<dbReference type="STRING" id="768704.Desmer_4394"/>
<feature type="domain" description="GGDEF" evidence="2">
    <location>
        <begin position="573"/>
        <end position="707"/>
    </location>
</feature>
<keyword evidence="1" id="KW-0472">Membrane</keyword>
<dbReference type="SMART" id="SM00267">
    <property type="entry name" value="GGDEF"/>
    <property type="match status" value="1"/>
</dbReference>
<name>J7J5I7_DESMD</name>
<dbReference type="CDD" id="cd01949">
    <property type="entry name" value="GGDEF"/>
    <property type="match status" value="1"/>
</dbReference>
<accession>J7J5I7</accession>
<dbReference type="InterPro" id="IPR052163">
    <property type="entry name" value="DGC-Regulatory_Protein"/>
</dbReference>
<reference evidence="3 4" key="1">
    <citation type="journal article" date="2012" name="J. Bacteriol.">
        <title>Complete genome sequences of Desulfosporosinus orientis DSM765T, Desulfosporosinus youngiae DSM17734T, Desulfosporosinus meridiei DSM13257T, and Desulfosporosinus acidiphilus DSM22704T.</title>
        <authorList>
            <person name="Pester M."/>
            <person name="Brambilla E."/>
            <person name="Alazard D."/>
            <person name="Rattei T."/>
            <person name="Weinmaier T."/>
            <person name="Han J."/>
            <person name="Lucas S."/>
            <person name="Lapidus A."/>
            <person name="Cheng J.F."/>
            <person name="Goodwin L."/>
            <person name="Pitluck S."/>
            <person name="Peters L."/>
            <person name="Ovchinnikova G."/>
            <person name="Teshima H."/>
            <person name="Detter J.C."/>
            <person name="Han C.S."/>
            <person name="Tapia R."/>
            <person name="Land M.L."/>
            <person name="Hauser L."/>
            <person name="Kyrpides N.C."/>
            <person name="Ivanova N.N."/>
            <person name="Pagani I."/>
            <person name="Huntmann M."/>
            <person name="Wei C.L."/>
            <person name="Davenport K.W."/>
            <person name="Daligault H."/>
            <person name="Chain P.S."/>
            <person name="Chen A."/>
            <person name="Mavromatis K."/>
            <person name="Markowitz V."/>
            <person name="Szeto E."/>
            <person name="Mikhailova N."/>
            <person name="Pati A."/>
            <person name="Wagner M."/>
            <person name="Woyke T."/>
            <person name="Ollivier B."/>
            <person name="Klenk H.P."/>
            <person name="Spring S."/>
            <person name="Loy A."/>
        </authorList>
    </citation>
    <scope>NUCLEOTIDE SEQUENCE [LARGE SCALE GENOMIC DNA]</scope>
    <source>
        <strain evidence="4">ATCC BAA-275 / DSM 13257 / NCIMB 13706 / S10</strain>
    </source>
</reference>
<evidence type="ECO:0000313" key="4">
    <source>
        <dbReference type="Proteomes" id="UP000005262"/>
    </source>
</evidence>
<dbReference type="Proteomes" id="UP000005262">
    <property type="component" value="Chromosome"/>
</dbReference>
<protein>
    <submittedName>
        <fullName evidence="3">Diguanylate cyclase (GGDEF) domain-containing protein</fullName>
    </submittedName>
</protein>
<dbReference type="Gene3D" id="3.30.70.270">
    <property type="match status" value="1"/>
</dbReference>
<evidence type="ECO:0000313" key="3">
    <source>
        <dbReference type="EMBL" id="AFQ46206.1"/>
    </source>
</evidence>
<dbReference type="AlphaFoldDB" id="J7J5I7"/>
<proteinExistence type="predicted"/>